<dbReference type="GO" id="GO:0003677">
    <property type="term" value="F:DNA binding"/>
    <property type="evidence" value="ECO:0007669"/>
    <property type="project" value="UniProtKB-UniRule"/>
</dbReference>
<dbReference type="Pfam" id="PF14579">
    <property type="entry name" value="HHH_6"/>
    <property type="match status" value="1"/>
</dbReference>
<dbReference type="Pfam" id="PF00929">
    <property type="entry name" value="RNase_T"/>
    <property type="match status" value="1"/>
</dbReference>
<comment type="function">
    <text evidence="7">Required for replicative DNA synthesis. This DNA polymerase also exhibits 3' to 5' exonuclease activity.</text>
</comment>
<dbReference type="PANTHER" id="PTHR32294">
    <property type="entry name" value="DNA POLYMERASE III SUBUNIT ALPHA"/>
    <property type="match status" value="1"/>
</dbReference>
<dbReference type="InterPro" id="IPR006308">
    <property type="entry name" value="Pol_III_a_PolC-type_gram_pos"/>
</dbReference>
<dbReference type="InterPro" id="IPR044923">
    <property type="entry name" value="PolC_middle_finger_sf"/>
</dbReference>
<dbReference type="Gene3D" id="2.40.50.140">
    <property type="entry name" value="Nucleic acid-binding proteins"/>
    <property type="match status" value="1"/>
</dbReference>
<dbReference type="EC" id="2.7.7.7" evidence="7"/>
<dbReference type="NCBIfam" id="NF001688">
    <property type="entry name" value="PRK00448.1"/>
    <property type="match status" value="1"/>
</dbReference>
<dbReference type="HAMAP" id="MF_00356">
    <property type="entry name" value="DNApol_PolC"/>
    <property type="match status" value="1"/>
</dbReference>
<dbReference type="InterPro" id="IPR003141">
    <property type="entry name" value="Pol/His_phosphatase_N"/>
</dbReference>
<dbReference type="InterPro" id="IPR016195">
    <property type="entry name" value="Pol/histidinol_Pase-like"/>
</dbReference>
<dbReference type="Pfam" id="PF17657">
    <property type="entry name" value="DNA_pol3_finger"/>
    <property type="match status" value="1"/>
</dbReference>
<dbReference type="Gene3D" id="3.30.420.10">
    <property type="entry name" value="Ribonuclease H-like superfamily/Ribonuclease H"/>
    <property type="match status" value="1"/>
</dbReference>
<keyword evidence="7" id="KW-0963">Cytoplasm</keyword>
<reference evidence="10" key="4">
    <citation type="submission" date="2024-06" db="EMBL/GenBank/DDBJ databases">
        <authorList>
            <consortium name="Mycoplasma californicum genome sequencing consortium"/>
            <person name="Hata E."/>
            <person name="Tanaka K."/>
            <person name="Tamamura Y."/>
        </authorList>
    </citation>
    <scope>NUCLEOTIDE SEQUENCE</scope>
    <source>
        <strain evidence="10">HAZ160_1</strain>
    </source>
</reference>
<dbReference type="SMART" id="SM00479">
    <property type="entry name" value="EXOIII"/>
    <property type="match status" value="1"/>
</dbReference>
<keyword evidence="3 7" id="KW-0235">DNA replication</keyword>
<dbReference type="PANTHER" id="PTHR32294:SF5">
    <property type="entry name" value="DNA POLYMERASE III POLC-TYPE"/>
    <property type="match status" value="1"/>
</dbReference>
<evidence type="ECO:0000259" key="8">
    <source>
        <dbReference type="SMART" id="SM00479"/>
    </source>
</evidence>
<evidence type="ECO:0000259" key="9">
    <source>
        <dbReference type="SMART" id="SM00481"/>
    </source>
</evidence>
<evidence type="ECO:0000256" key="3">
    <source>
        <dbReference type="ARBA" id="ARBA00022705"/>
    </source>
</evidence>
<dbReference type="InterPro" id="IPR011708">
    <property type="entry name" value="DNA_pol3_alpha_NTPase_dom"/>
</dbReference>
<evidence type="ECO:0000256" key="2">
    <source>
        <dbReference type="ARBA" id="ARBA00022695"/>
    </source>
</evidence>
<evidence type="ECO:0000256" key="5">
    <source>
        <dbReference type="ARBA" id="ARBA00022932"/>
    </source>
</evidence>
<dbReference type="Gene3D" id="3.30.1900.20">
    <property type="match status" value="1"/>
</dbReference>
<dbReference type="Pfam" id="PF07733">
    <property type="entry name" value="DNA_pol3_alpha"/>
    <property type="match status" value="2"/>
</dbReference>
<keyword evidence="7" id="KW-0378">Hydrolase</keyword>
<name>A0AAT9F7F2_9BACT</name>
<dbReference type="GO" id="GO:0006261">
    <property type="term" value="P:DNA-templated DNA replication"/>
    <property type="evidence" value="ECO:0007669"/>
    <property type="project" value="UniProtKB-UniRule"/>
</dbReference>
<dbReference type="InterPro" id="IPR036397">
    <property type="entry name" value="RNaseH_sf"/>
</dbReference>
<dbReference type="InterPro" id="IPR012337">
    <property type="entry name" value="RNaseH-like_sf"/>
</dbReference>
<sequence length="1450" mass="166125">MAKMQDVLRFKKFCESIKFEIPQSMQQTALKMSDKAFLNDTLSVQIIFADEVKINDYFTLYNLIKNNRNYKISPDFEFDFLQYKRDNLIEFIVFLINMKPKYSKLRQINWVNNLEFVGDYTTRIISIDKLGYNEFSQLIRNLERELREYGFNHLILSPELKEIEFSAPLETIDLKEEIRKYEELSRKNQKNVKQSHTAEKTGFKPRSQRRYQICKIEEINEFEEKSLVEFSGELYEFDSRQTKNGKHIYILSIADGTDAILARWFLTEPISPEVIKKDFVLGNYLRIQGSVGGRTQGKYEGFVFVDNYAVVENPNGIVYDNPNDTKKRVELHICSKFNTMDGIIDPNEVIERAEKLGMSAVAINDLDAVQAYPKFFAAAKKSKVKALYGASYSTFKKNPQVFLNYVPNGSISSTNFVSFDIETTGLSPLFHELIEYGSHSVPVSGQAPEIQQFFLKPKEEIKPFTHRLTGISQKMIDEKGLDYKLGLQKIYDALHNNVALAHNAKFDFNFLKEQFRLHNIEFPNVAVIDTLVVSRLLFPERKKHSLGDLANFLGVKYDPNTAHRADYDAKVLAQVWVELVHEMKLKNITTFADLQNYSLKNQYKDRFPFSISVLARSQAGLKKQFEMISKCLTTNFTDRPKTYFEDIKSDPDLLFGSGTLKSKLLDTYFYSTRSEFEDEIQRYDYIEIPAPQVFKHWVETDFITQNQLEYALKDIILTAKKYNKIPVATGDVRYLDPADKKAFEVLVYANGIGHTKHYLYSYERARENTMSIPDQWFLNTTQMLAQFSFLGDEQLINEVVIENTNKIADMCEEIEVTKKDLYTPKFDDSAVKLKKLVYDTAHDKYGEDLPEIIEKRIEAELTPIIKYGFDVIYWISHKLVKKSLDEGYFVGSRGSVGSSLVATLTNISEVNPIEPYYLCPNCKFFELAKIDGITSAYDLPAKKCNKCNVDLLREGHTIAFETFLGFNADKVPDIDLNFSGDFQSEVHNEVKRLFGESHTLRAGTISTVAFKTGYQFVKNFCEETRKNYSSSYTAYLAKKIEGVKRTTGQHPGGIIIIPKEYDVSDFTPINYPADDNTSSWFTTHFDFKAIHDNVLKLDLLGHDNPTVIKMLEKYTGINISQVPKNDKDTFELFSSTSPLGIESIQIGNEPTGALGLPEFGTSFVRQMLTQVKPRSFADLVSVSGLSHGTDVWIDNNQDLIMKQGFKLSEIFSCRDDILAKLVSQGVPNKFAFDIMEKVRKGKGLTKDEEAKLTEFGVPNWQLDSMNKIAYMFPKAHAVAYVLMGYWIGWFKIHYPLAFYASYFATHAKAVDIASMVDVKGGKKAHNKLVLLQSLSKEELTTKDKDLMPTLEITRELYARGLYIANIDLEKSLAHEWLIDNENQCLIPPFKSLDGLGDAVAESIVNTREQKQFTSIEDFASRAKVNKTLIEKLKQIGVFSNIDETDQISLF</sequence>
<dbReference type="InterPro" id="IPR004805">
    <property type="entry name" value="DnaE2/DnaE/PolC"/>
</dbReference>
<dbReference type="Gene3D" id="6.10.140.1510">
    <property type="match status" value="1"/>
</dbReference>
<reference evidence="10" key="2">
    <citation type="journal article" date="2014" name="Genome Announc.">
        <title>Complete Genome Sequence of Mycoplasma californicum Strain HAZ160_1 from Bovine Mastitic Milk in Japan.</title>
        <authorList>
            <person name="Hata E."/>
            <person name="Murakami K."/>
        </authorList>
    </citation>
    <scope>NUCLEOTIDE SEQUENCE</scope>
    <source>
        <strain evidence="10">HAZ160_1</strain>
    </source>
</reference>
<dbReference type="InterPro" id="IPR013520">
    <property type="entry name" value="Ribonucl_H"/>
</dbReference>
<dbReference type="EMBL" id="AP013353">
    <property type="protein sequence ID" value="BAP00812.1"/>
    <property type="molecule type" value="Genomic_DNA"/>
</dbReference>
<keyword evidence="4 7" id="KW-0269">Exonuclease</keyword>
<evidence type="ECO:0000256" key="4">
    <source>
        <dbReference type="ARBA" id="ARBA00022839"/>
    </source>
</evidence>
<dbReference type="Gene3D" id="1.10.150.870">
    <property type="match status" value="1"/>
</dbReference>
<proteinExistence type="inferred from homology"/>
<comment type="similarity">
    <text evidence="7">Belongs to the DNA polymerase type-C family. PolC subfamily.</text>
</comment>
<dbReference type="GO" id="GO:0005737">
    <property type="term" value="C:cytoplasm"/>
    <property type="evidence" value="ECO:0007669"/>
    <property type="project" value="UniProtKB-SubCell"/>
</dbReference>
<evidence type="ECO:0000256" key="7">
    <source>
        <dbReference type="HAMAP-Rule" id="MF_00356"/>
    </source>
</evidence>
<accession>A0AAT9F7F2</accession>
<evidence type="ECO:0000313" key="10">
    <source>
        <dbReference type="EMBL" id="BAP00812.1"/>
    </source>
</evidence>
<dbReference type="SMART" id="SM00481">
    <property type="entry name" value="POLIIIAc"/>
    <property type="match status" value="1"/>
</dbReference>
<feature type="domain" description="Exonuclease" evidence="8">
    <location>
        <begin position="415"/>
        <end position="585"/>
    </location>
</feature>
<evidence type="ECO:0000256" key="6">
    <source>
        <dbReference type="ARBA" id="ARBA00049244"/>
    </source>
</evidence>
<gene>
    <name evidence="7 10" type="primary">polC</name>
    <name evidence="10" type="ORF">MCAL160_0065</name>
</gene>
<dbReference type="SUPFAM" id="SSF89550">
    <property type="entry name" value="PHP domain-like"/>
    <property type="match status" value="1"/>
</dbReference>
<keyword evidence="5 7" id="KW-0239">DNA-directed DNA polymerase</keyword>
<keyword evidence="7" id="KW-0540">Nuclease</keyword>
<evidence type="ECO:0000256" key="1">
    <source>
        <dbReference type="ARBA" id="ARBA00022679"/>
    </source>
</evidence>
<dbReference type="GO" id="GO:0003887">
    <property type="term" value="F:DNA-directed DNA polymerase activity"/>
    <property type="evidence" value="ECO:0007669"/>
    <property type="project" value="UniProtKB-UniRule"/>
</dbReference>
<dbReference type="GO" id="GO:0008408">
    <property type="term" value="F:3'-5' exonuclease activity"/>
    <property type="evidence" value="ECO:0007669"/>
    <property type="project" value="UniProtKB-UniRule"/>
</dbReference>
<dbReference type="CDD" id="cd06127">
    <property type="entry name" value="DEDDh"/>
    <property type="match status" value="1"/>
</dbReference>
<dbReference type="InterPro" id="IPR040982">
    <property type="entry name" value="DNA_pol3_finger"/>
</dbReference>
<protein>
    <recommendedName>
        <fullName evidence="7">DNA polymerase III PolC-type</fullName>
        <shortName evidence="7">PolIII</shortName>
        <ecNumber evidence="7">2.7.7.7</ecNumber>
    </recommendedName>
</protein>
<comment type="subcellular location">
    <subcellularLocation>
        <location evidence="7">Cytoplasm</location>
    </subcellularLocation>
</comment>
<feature type="domain" description="Polymerase/histidinol phosphatase N-terminal" evidence="9">
    <location>
        <begin position="329"/>
        <end position="396"/>
    </location>
</feature>
<dbReference type="Gene3D" id="1.10.150.700">
    <property type="entry name" value="PolC, middle finger domain"/>
    <property type="match status" value="1"/>
</dbReference>
<comment type="catalytic activity">
    <reaction evidence="6 7">
        <text>DNA(n) + a 2'-deoxyribonucleoside 5'-triphosphate = DNA(n+1) + diphosphate</text>
        <dbReference type="Rhea" id="RHEA:22508"/>
        <dbReference type="Rhea" id="RHEA-COMP:17339"/>
        <dbReference type="Rhea" id="RHEA-COMP:17340"/>
        <dbReference type="ChEBI" id="CHEBI:33019"/>
        <dbReference type="ChEBI" id="CHEBI:61560"/>
        <dbReference type="ChEBI" id="CHEBI:173112"/>
        <dbReference type="EC" id="2.7.7.7"/>
    </reaction>
</comment>
<organism evidence="10">
    <name type="scientific">Mycoplasmopsis californica HAZ160_1</name>
    <dbReference type="NCBI Taxonomy" id="1397850"/>
    <lineage>
        <taxon>Bacteria</taxon>
        <taxon>Bacillati</taxon>
        <taxon>Mycoplasmatota</taxon>
        <taxon>Mycoplasmoidales</taxon>
        <taxon>Metamycoplasmataceae</taxon>
        <taxon>Mycoplasmopsis</taxon>
    </lineage>
</organism>
<keyword evidence="1 7" id="KW-0808">Transferase</keyword>
<keyword evidence="2 7" id="KW-0548">Nucleotidyltransferase</keyword>
<dbReference type="SUPFAM" id="SSF53098">
    <property type="entry name" value="Ribonuclease H-like"/>
    <property type="match status" value="1"/>
</dbReference>
<dbReference type="InterPro" id="IPR029460">
    <property type="entry name" value="DNAPol_HHH"/>
</dbReference>
<reference evidence="10" key="3">
    <citation type="journal article" date="2019" name="Vet. Microbiol.">
        <title>Mutations associated with change of susceptibility to lincosamides and/or macrolides in field and laboratory-derived Mycoplasma californicum strains in Japan, and development of a rapid detection method for these mutations.</title>
        <authorList>
            <person name="Hata E."/>
            <person name="Nagai K."/>
            <person name="Murakami K."/>
        </authorList>
    </citation>
    <scope>NUCLEOTIDE SEQUENCE</scope>
    <source>
        <strain evidence="10">HAZ160_1</strain>
    </source>
</reference>
<dbReference type="InterPro" id="IPR012340">
    <property type="entry name" value="NA-bd_OB-fold"/>
</dbReference>
<dbReference type="KEGG" id="mcm:MCAL160_0065"/>
<reference evidence="10" key="1">
    <citation type="journal article" date="2014" name="Appl. Environ. Microbiol.">
        <title>Molecular Epidemiology of Cases of Mycoplasma californicum Infection in Japan.</title>
        <authorList>
            <person name="Hata E."/>
            <person name="Suzuki K."/>
            <person name="Hanyu H."/>
            <person name="Itoh M."/>
            <person name="Higuchi H."/>
            <person name="Kobayashi H."/>
        </authorList>
    </citation>
    <scope>NUCLEOTIDE SEQUENCE</scope>
    <source>
        <strain evidence="10">HAZ160_1</strain>
    </source>
</reference>
<dbReference type="FunFam" id="3.30.420.10:FF:000045">
    <property type="entry name" value="3'-5' exonuclease DinG"/>
    <property type="match status" value="1"/>
</dbReference>
<dbReference type="NCBIfam" id="TIGR01405">
    <property type="entry name" value="polC_Gram_pos"/>
    <property type="match status" value="1"/>
</dbReference>
<dbReference type="Gene3D" id="3.20.20.140">
    <property type="entry name" value="Metal-dependent hydrolases"/>
    <property type="match status" value="2"/>
</dbReference>